<dbReference type="InterPro" id="IPR051125">
    <property type="entry name" value="ABC-4/HrtB_transporter"/>
</dbReference>
<dbReference type="Pfam" id="PF02687">
    <property type="entry name" value="FtsX"/>
    <property type="match status" value="1"/>
</dbReference>
<reference evidence="9 10" key="1">
    <citation type="submission" date="2024-03" db="EMBL/GenBank/DDBJ databases">
        <title>Novel species of the genus Variovorax.</title>
        <authorList>
            <person name="Liu Q."/>
            <person name="Xin Y.-H."/>
        </authorList>
    </citation>
    <scope>NUCLEOTIDE SEQUENCE [LARGE SCALE GENOMIC DNA]</scope>
    <source>
        <strain evidence="9 10">KACC 18901</strain>
    </source>
</reference>
<dbReference type="Proteomes" id="UP001367030">
    <property type="component" value="Unassembled WGS sequence"/>
</dbReference>
<dbReference type="RefSeq" id="WP_340334184.1">
    <property type="nucleotide sequence ID" value="NZ_JBBKZS010000002.1"/>
</dbReference>
<dbReference type="InterPro" id="IPR025857">
    <property type="entry name" value="MacB_PCD"/>
</dbReference>
<evidence type="ECO:0000256" key="5">
    <source>
        <dbReference type="ARBA" id="ARBA00023136"/>
    </source>
</evidence>
<gene>
    <name evidence="9" type="ORF">WKW79_05925</name>
</gene>
<feature type="transmembrane region" description="Helical" evidence="6">
    <location>
        <begin position="386"/>
        <end position="405"/>
    </location>
</feature>
<evidence type="ECO:0000256" key="4">
    <source>
        <dbReference type="ARBA" id="ARBA00022989"/>
    </source>
</evidence>
<evidence type="ECO:0000313" key="9">
    <source>
        <dbReference type="EMBL" id="MEJ8854096.1"/>
    </source>
</evidence>
<dbReference type="InterPro" id="IPR003838">
    <property type="entry name" value="ABC3_permease_C"/>
</dbReference>
<dbReference type="Pfam" id="PF12704">
    <property type="entry name" value="MacB_PCD"/>
    <property type="match status" value="1"/>
</dbReference>
<dbReference type="PANTHER" id="PTHR43738">
    <property type="entry name" value="ABC TRANSPORTER, MEMBRANE PROTEIN"/>
    <property type="match status" value="1"/>
</dbReference>
<feature type="domain" description="ABC3 transporter permease C-terminal" evidence="7">
    <location>
        <begin position="293"/>
        <end position="411"/>
    </location>
</feature>
<keyword evidence="4 6" id="KW-1133">Transmembrane helix</keyword>
<keyword evidence="10" id="KW-1185">Reference proteome</keyword>
<proteinExistence type="predicted"/>
<evidence type="ECO:0000256" key="2">
    <source>
        <dbReference type="ARBA" id="ARBA00022475"/>
    </source>
</evidence>
<dbReference type="PANTHER" id="PTHR43738:SF2">
    <property type="entry name" value="ABC TRANSPORTER PERMEASE"/>
    <property type="match status" value="1"/>
</dbReference>
<evidence type="ECO:0000313" key="10">
    <source>
        <dbReference type="Proteomes" id="UP001367030"/>
    </source>
</evidence>
<evidence type="ECO:0000256" key="1">
    <source>
        <dbReference type="ARBA" id="ARBA00004651"/>
    </source>
</evidence>
<keyword evidence="5 6" id="KW-0472">Membrane</keyword>
<evidence type="ECO:0000259" key="7">
    <source>
        <dbReference type="Pfam" id="PF02687"/>
    </source>
</evidence>
<feature type="domain" description="MacB-like periplasmic core" evidence="8">
    <location>
        <begin position="20"/>
        <end position="207"/>
    </location>
</feature>
<dbReference type="EMBL" id="JBBKZS010000002">
    <property type="protein sequence ID" value="MEJ8854096.1"/>
    <property type="molecule type" value="Genomic_DNA"/>
</dbReference>
<evidence type="ECO:0000259" key="8">
    <source>
        <dbReference type="Pfam" id="PF12704"/>
    </source>
</evidence>
<keyword evidence="3 6" id="KW-0812">Transmembrane</keyword>
<comment type="caution">
    <text evidence="9">The sequence shown here is derived from an EMBL/GenBank/DDBJ whole genome shotgun (WGS) entry which is preliminary data.</text>
</comment>
<evidence type="ECO:0000256" key="3">
    <source>
        <dbReference type="ARBA" id="ARBA00022692"/>
    </source>
</evidence>
<name>A0ABU8X2T9_9BURK</name>
<feature type="transmembrane region" description="Helical" evidence="6">
    <location>
        <begin position="335"/>
        <end position="366"/>
    </location>
</feature>
<sequence length="420" mass="44761">MSTLFSIAWRSAWNRRFTLALTLLSIALSTCLLLGVERIRTELRQNFASSVSGTDLIVGSRTGSTQLLLYSVFRIGAATSNVSWKSVQALAEHKGVAWVVPLSLGDSHRGFPVLATTPDYFTRFRYGDRQPLVLSQGKPFSEIFEAVIGAEVASQLGYRLGEKITLAHGGGELEATAHADKPFTVVGVLARTGTPVDRTVHIGLGAMEAIHLDWAGGAPMPGVQIPADAVRKFDLTPKTVTAVLVGLKNRAAVFAVQRWVSGYPDEPLMAILPGVALDELWRVVGVGENALMLMSALVALVSLGGLVSVVLAGLNERRRELAVLRAVGAGLRHVLALLALEGGIVTLLGVLLGVLMTALGIALLSPWLQSQFGLALHLSEPTLNEWWLLGGLLLAGWLAGLLPGIRAYRLSLADGLSPRI</sequence>
<keyword evidence="2" id="KW-1003">Cell membrane</keyword>
<accession>A0ABU8X2T9</accession>
<comment type="subcellular location">
    <subcellularLocation>
        <location evidence="1">Cell membrane</location>
        <topology evidence="1">Multi-pass membrane protein</topology>
    </subcellularLocation>
</comment>
<organism evidence="9 10">
    <name type="scientific">Variovorax robiniae</name>
    <dbReference type="NCBI Taxonomy" id="1836199"/>
    <lineage>
        <taxon>Bacteria</taxon>
        <taxon>Pseudomonadati</taxon>
        <taxon>Pseudomonadota</taxon>
        <taxon>Betaproteobacteria</taxon>
        <taxon>Burkholderiales</taxon>
        <taxon>Comamonadaceae</taxon>
        <taxon>Variovorax</taxon>
    </lineage>
</organism>
<evidence type="ECO:0000256" key="6">
    <source>
        <dbReference type="SAM" id="Phobius"/>
    </source>
</evidence>
<feature type="transmembrane region" description="Helical" evidence="6">
    <location>
        <begin position="290"/>
        <end position="314"/>
    </location>
</feature>
<protein>
    <submittedName>
        <fullName evidence="9">FtsX-like permease family protein</fullName>
    </submittedName>
</protein>